<name>A0ACD3A638_9AGAR</name>
<dbReference type="EMBL" id="ML208734">
    <property type="protein sequence ID" value="TFK60769.1"/>
    <property type="molecule type" value="Genomic_DNA"/>
</dbReference>
<keyword evidence="2" id="KW-1185">Reference proteome</keyword>
<reference evidence="1 2" key="1">
    <citation type="journal article" date="2019" name="Nat. Ecol. Evol.">
        <title>Megaphylogeny resolves global patterns of mushroom evolution.</title>
        <authorList>
            <person name="Varga T."/>
            <person name="Krizsan K."/>
            <person name="Foldi C."/>
            <person name="Dima B."/>
            <person name="Sanchez-Garcia M."/>
            <person name="Sanchez-Ramirez S."/>
            <person name="Szollosi G.J."/>
            <person name="Szarkandi J.G."/>
            <person name="Papp V."/>
            <person name="Albert L."/>
            <person name="Andreopoulos W."/>
            <person name="Angelini C."/>
            <person name="Antonin V."/>
            <person name="Barry K.W."/>
            <person name="Bougher N.L."/>
            <person name="Buchanan P."/>
            <person name="Buyck B."/>
            <person name="Bense V."/>
            <person name="Catcheside P."/>
            <person name="Chovatia M."/>
            <person name="Cooper J."/>
            <person name="Damon W."/>
            <person name="Desjardin D."/>
            <person name="Finy P."/>
            <person name="Geml J."/>
            <person name="Haridas S."/>
            <person name="Hughes K."/>
            <person name="Justo A."/>
            <person name="Karasinski D."/>
            <person name="Kautmanova I."/>
            <person name="Kiss B."/>
            <person name="Kocsube S."/>
            <person name="Kotiranta H."/>
            <person name="LaButti K.M."/>
            <person name="Lechner B.E."/>
            <person name="Liimatainen K."/>
            <person name="Lipzen A."/>
            <person name="Lukacs Z."/>
            <person name="Mihaltcheva S."/>
            <person name="Morgado L.N."/>
            <person name="Niskanen T."/>
            <person name="Noordeloos M.E."/>
            <person name="Ohm R.A."/>
            <person name="Ortiz-Santana B."/>
            <person name="Ovrebo C."/>
            <person name="Racz N."/>
            <person name="Riley R."/>
            <person name="Savchenko A."/>
            <person name="Shiryaev A."/>
            <person name="Soop K."/>
            <person name="Spirin V."/>
            <person name="Szebenyi C."/>
            <person name="Tomsovsky M."/>
            <person name="Tulloss R.E."/>
            <person name="Uehling J."/>
            <person name="Grigoriev I.V."/>
            <person name="Vagvolgyi C."/>
            <person name="Papp T."/>
            <person name="Martin F.M."/>
            <person name="Miettinen O."/>
            <person name="Hibbett D.S."/>
            <person name="Nagy L.G."/>
        </authorList>
    </citation>
    <scope>NUCLEOTIDE SEQUENCE [LARGE SCALE GENOMIC DNA]</scope>
    <source>
        <strain evidence="1 2">NL-1719</strain>
    </source>
</reference>
<accession>A0ACD3A638</accession>
<gene>
    <name evidence="1" type="ORF">BDN72DRAFT_778983</name>
</gene>
<evidence type="ECO:0000313" key="2">
    <source>
        <dbReference type="Proteomes" id="UP000308600"/>
    </source>
</evidence>
<protein>
    <submittedName>
        <fullName evidence="1">Uncharacterized protein</fullName>
    </submittedName>
</protein>
<proteinExistence type="predicted"/>
<dbReference type="Proteomes" id="UP000308600">
    <property type="component" value="Unassembled WGS sequence"/>
</dbReference>
<evidence type="ECO:0000313" key="1">
    <source>
        <dbReference type="EMBL" id="TFK60769.1"/>
    </source>
</evidence>
<sequence>MHLASLNIPQHLISIWRGTIEWPSTLPEPDFFVLKDSDAWTKHGALVASVRPHLPSYINRPPRNPAEKINSQYKACEFMTYFWMLGPAVFRLVLPHRLWIHFCKLVRSIRILHQRVISRSDLIEARNLLHDWEREFEEEYYGRKIKLLHMVAPCIHGILHGPEETFSCGPLSLVAQWAMENTIGNLGREVHQPSNPFSNLAERGLLRAQTNALYALVPGLEPPPVLPRGSVSFSQGAILLRPSEETEYEMPDNEVLAYQEYLEYKEQPPEEGPISFCRWGRFQLPNGEIIRSAWKERERRNQDGRTSRNFSPFVNGVPIYAEVQYFFLREIGDLPVQPLALVKVYSLPAEDLLEISSGTLAVCKSLGQEHGLMVVAVSWISGVVAMIPFPLTPAEMEDAEKRNKLGNSFYVGERLTHEVYHPEDLEDEVDAV</sequence>
<organism evidence="1 2">
    <name type="scientific">Pluteus cervinus</name>
    <dbReference type="NCBI Taxonomy" id="181527"/>
    <lineage>
        <taxon>Eukaryota</taxon>
        <taxon>Fungi</taxon>
        <taxon>Dikarya</taxon>
        <taxon>Basidiomycota</taxon>
        <taxon>Agaricomycotina</taxon>
        <taxon>Agaricomycetes</taxon>
        <taxon>Agaricomycetidae</taxon>
        <taxon>Agaricales</taxon>
        <taxon>Pluteineae</taxon>
        <taxon>Pluteaceae</taxon>
        <taxon>Pluteus</taxon>
    </lineage>
</organism>